<dbReference type="Bgee" id="WBGene00255702">
    <property type="expression patterns" value="Expressed in pharyngeal muscle cell (C elegans) and 2 other cell types or tissues"/>
</dbReference>
<dbReference type="AGR" id="WB:WBGene00255702"/>
<name>A0A0K3AUZ8_CAEEL</name>
<sequence length="85" mass="9846">MIDGEAYFEKNSTGKLGSWGWRDVNLQFIICTLPVPIYFVVVAIWTINGASNSYRFPFLQTYMILTGLLMTFELLYLYCIVFITI</sequence>
<accession>A0A0K3AUZ8</accession>
<keyword evidence="1" id="KW-1133">Transmembrane helix</keyword>
<dbReference type="AlphaFoldDB" id="A0A0K3AUZ8"/>
<dbReference type="WormBase" id="C06A12.19">
    <property type="protein sequence ID" value="CE50610"/>
    <property type="gene ID" value="WBGene00255702"/>
</dbReference>
<evidence type="ECO:0000313" key="4">
    <source>
        <dbReference type="WormBase" id="C06A12.19"/>
    </source>
</evidence>
<dbReference type="RefSeq" id="NP_001299936.1">
    <property type="nucleotide sequence ID" value="NM_001313007.2"/>
</dbReference>
<dbReference type="InParanoid" id="A0A0K3AUZ8"/>
<evidence type="ECO:0000256" key="1">
    <source>
        <dbReference type="SAM" id="Phobius"/>
    </source>
</evidence>
<evidence type="ECO:0000313" key="2">
    <source>
        <dbReference type="EMBL" id="CTQ86637.1"/>
    </source>
</evidence>
<proteinExistence type="predicted"/>
<gene>
    <name evidence="2 4" type="ORF">C06A12.19</name>
    <name evidence="2" type="ORF">CELE_C06A12.19</name>
</gene>
<dbReference type="GeneID" id="25502972"/>
<protein>
    <submittedName>
        <fullName evidence="2">Transmembrane protein</fullName>
    </submittedName>
</protein>
<evidence type="ECO:0000313" key="3">
    <source>
        <dbReference type="Proteomes" id="UP000001940"/>
    </source>
</evidence>
<dbReference type="KEGG" id="cel:CELE_C06A12.19"/>
<reference evidence="2 3" key="1">
    <citation type="journal article" date="1998" name="Science">
        <title>Genome sequence of the nematode C. elegans: a platform for investigating biology.</title>
        <authorList>
            <consortium name="The C. elegans sequencing consortium"/>
            <person name="Sulson J.E."/>
            <person name="Waterston R."/>
        </authorList>
    </citation>
    <scope>NUCLEOTIDE SEQUENCE [LARGE SCALE GENOMIC DNA]</scope>
    <source>
        <strain evidence="2 3">Bristol N2</strain>
    </source>
</reference>
<dbReference type="CTD" id="25502972"/>
<dbReference type="OrthoDB" id="5813404at2759"/>
<keyword evidence="3" id="KW-1185">Reference proteome</keyword>
<feature type="transmembrane region" description="Helical" evidence="1">
    <location>
        <begin position="26"/>
        <end position="47"/>
    </location>
</feature>
<organism evidence="2 3">
    <name type="scientific">Caenorhabditis elegans</name>
    <dbReference type="NCBI Taxonomy" id="6239"/>
    <lineage>
        <taxon>Eukaryota</taxon>
        <taxon>Metazoa</taxon>
        <taxon>Ecdysozoa</taxon>
        <taxon>Nematoda</taxon>
        <taxon>Chromadorea</taxon>
        <taxon>Rhabditida</taxon>
        <taxon>Rhabditina</taxon>
        <taxon>Rhabditomorpha</taxon>
        <taxon>Rhabditoidea</taxon>
        <taxon>Rhabditidae</taxon>
        <taxon>Peloderinae</taxon>
        <taxon>Caenorhabditis</taxon>
    </lineage>
</organism>
<dbReference type="Proteomes" id="UP000001940">
    <property type="component" value="Chromosome IV"/>
</dbReference>
<feature type="transmembrane region" description="Helical" evidence="1">
    <location>
        <begin position="59"/>
        <end position="83"/>
    </location>
</feature>
<keyword evidence="1 2" id="KW-0812">Transmembrane</keyword>
<keyword evidence="1" id="KW-0472">Membrane</keyword>
<dbReference type="EMBL" id="BX284604">
    <property type="protein sequence ID" value="CTQ86637.1"/>
    <property type="molecule type" value="Genomic_DNA"/>
</dbReference>